<sequence length="43" mass="4928">MARRRIFDVERVSLAEVKPTSRDVPVLPKMVTPARRSAALFLF</sequence>
<accession>A0A0H5QLN4</accession>
<organism evidence="1">
    <name type="scientific">uncultured prokaryote</name>
    <dbReference type="NCBI Taxonomy" id="198431"/>
    <lineage>
        <taxon>unclassified sequences</taxon>
        <taxon>environmental samples</taxon>
    </lineage>
</organism>
<reference evidence="1" key="2">
    <citation type="submission" date="2015-07" db="EMBL/GenBank/DDBJ databases">
        <title>Plasmids, circular viruses and viroids from rat gut.</title>
        <authorList>
            <person name="Jorgensen T.J."/>
            <person name="Hansen M.A."/>
            <person name="Xu Z."/>
            <person name="Tabak M.A."/>
            <person name="Sorensen S.J."/>
            <person name="Hansen L.H."/>
        </authorList>
    </citation>
    <scope>NUCLEOTIDE SEQUENCE</scope>
    <source>
        <strain evidence="1">RGFK1202</strain>
    </source>
</reference>
<evidence type="ECO:0000313" key="1">
    <source>
        <dbReference type="EMBL" id="CRY96667.1"/>
    </source>
</evidence>
<dbReference type="EMBL" id="LN853776">
    <property type="protein sequence ID" value="CRY96667.1"/>
    <property type="molecule type" value="Genomic_DNA"/>
</dbReference>
<reference evidence="1" key="1">
    <citation type="submission" date="2015-06" db="EMBL/GenBank/DDBJ databases">
        <authorList>
            <person name="Joergensen T."/>
        </authorList>
    </citation>
    <scope>NUCLEOTIDE SEQUENCE</scope>
    <source>
        <strain evidence="1">RGFK1202</strain>
    </source>
</reference>
<dbReference type="AlphaFoldDB" id="A0A0H5QLN4"/>
<proteinExistence type="predicted"/>
<protein>
    <submittedName>
        <fullName evidence="1">Uncharacterized protein</fullName>
    </submittedName>
</protein>
<name>A0A0H5QLN4_9ZZZZ</name>